<dbReference type="GO" id="GO:0016747">
    <property type="term" value="F:acyltransferase activity, transferring groups other than amino-acyl groups"/>
    <property type="evidence" value="ECO:0007669"/>
    <property type="project" value="InterPro"/>
</dbReference>
<dbReference type="Gene3D" id="3.40.630.30">
    <property type="match status" value="1"/>
</dbReference>
<dbReference type="OrthoDB" id="9789081at2"/>
<dbReference type="Pfam" id="PF13673">
    <property type="entry name" value="Acetyltransf_10"/>
    <property type="match status" value="1"/>
</dbReference>
<accession>A0A844XXN9</accession>
<dbReference type="InterPro" id="IPR000182">
    <property type="entry name" value="GNAT_dom"/>
</dbReference>
<name>A0A844XXN9_9SPHN</name>
<dbReference type="InterPro" id="IPR052564">
    <property type="entry name" value="N-acetyltrans/Recomb-assoc"/>
</dbReference>
<proteinExistence type="predicted"/>
<reference evidence="2 3" key="1">
    <citation type="submission" date="2019-12" db="EMBL/GenBank/DDBJ databases">
        <title>Genomic-based taxomic classification of the family Erythrobacteraceae.</title>
        <authorList>
            <person name="Xu L."/>
        </authorList>
    </citation>
    <scope>NUCLEOTIDE SEQUENCE [LARGE SCALE GENOMIC DNA]</scope>
    <source>
        <strain evidence="2 3">DSM 16225</strain>
    </source>
</reference>
<organism evidence="2 3">
    <name type="scientific">Qipengyuania gaetbuli</name>
    <dbReference type="NCBI Taxonomy" id="266952"/>
    <lineage>
        <taxon>Bacteria</taxon>
        <taxon>Pseudomonadati</taxon>
        <taxon>Pseudomonadota</taxon>
        <taxon>Alphaproteobacteria</taxon>
        <taxon>Sphingomonadales</taxon>
        <taxon>Erythrobacteraceae</taxon>
        <taxon>Qipengyuania</taxon>
    </lineage>
</organism>
<comment type="caution">
    <text evidence="2">The sequence shown here is derived from an EMBL/GenBank/DDBJ whole genome shotgun (WGS) entry which is preliminary data.</text>
</comment>
<evidence type="ECO:0000313" key="2">
    <source>
        <dbReference type="EMBL" id="MXO50611.1"/>
    </source>
</evidence>
<protein>
    <submittedName>
        <fullName evidence="2">GNAT family N-acetyltransferase</fullName>
    </submittedName>
</protein>
<dbReference type="AlphaFoldDB" id="A0A844XXN9"/>
<dbReference type="EMBL" id="WTYF01000004">
    <property type="protein sequence ID" value="MXO50611.1"/>
    <property type="molecule type" value="Genomic_DNA"/>
</dbReference>
<gene>
    <name evidence="2" type="ORF">GRI42_04745</name>
</gene>
<keyword evidence="2" id="KW-0808">Transferase</keyword>
<dbReference type="RefSeq" id="WP_160607192.1">
    <property type="nucleotide sequence ID" value="NZ_WTYF01000004.1"/>
</dbReference>
<evidence type="ECO:0000313" key="3">
    <source>
        <dbReference type="Proteomes" id="UP000444185"/>
    </source>
</evidence>
<dbReference type="SUPFAM" id="SSF55729">
    <property type="entry name" value="Acyl-CoA N-acyltransferases (Nat)"/>
    <property type="match status" value="1"/>
</dbReference>
<feature type="domain" description="N-acetyltransferase" evidence="1">
    <location>
        <begin position="3"/>
        <end position="158"/>
    </location>
</feature>
<keyword evidence="3" id="KW-1185">Reference proteome</keyword>
<dbReference type="PROSITE" id="PS51186">
    <property type="entry name" value="GNAT"/>
    <property type="match status" value="1"/>
</dbReference>
<dbReference type="Proteomes" id="UP000444185">
    <property type="component" value="Unassembled WGS sequence"/>
</dbReference>
<evidence type="ECO:0000259" key="1">
    <source>
        <dbReference type="PROSITE" id="PS51186"/>
    </source>
</evidence>
<dbReference type="PANTHER" id="PTHR43451">
    <property type="entry name" value="ACETYLTRANSFERASE (GNAT) FAMILY PROTEIN"/>
    <property type="match status" value="1"/>
</dbReference>
<sequence>MAYSIRPYQDSDAEELADVCRAAIRGIGPEAYSNDQVEAWLAQHPGAALYRERVANGATIFVAAGEDDEPVAYALLEPDGHLDHLYNHPAHTRKGLALNLLATASLYARHHGIKRLYTEASDLARPSFEEAGYIATEKREFEIDGVPIHNWAMEKTVD</sequence>
<dbReference type="InterPro" id="IPR016181">
    <property type="entry name" value="Acyl_CoA_acyltransferase"/>
</dbReference>
<dbReference type="PANTHER" id="PTHR43451:SF1">
    <property type="entry name" value="ACETYLTRANSFERASE"/>
    <property type="match status" value="1"/>
</dbReference>
<dbReference type="CDD" id="cd04301">
    <property type="entry name" value="NAT_SF"/>
    <property type="match status" value="1"/>
</dbReference>